<evidence type="ECO:0000256" key="13">
    <source>
        <dbReference type="SAM" id="Phobius"/>
    </source>
</evidence>
<evidence type="ECO:0000256" key="3">
    <source>
        <dbReference type="ARBA" id="ARBA00004906"/>
    </source>
</evidence>
<dbReference type="VEuPathDB" id="GiardiaDB:QR46_1614"/>
<organism evidence="15 16">
    <name type="scientific">Giardia duodenalis assemblage B</name>
    <dbReference type="NCBI Taxonomy" id="1394984"/>
    <lineage>
        <taxon>Eukaryota</taxon>
        <taxon>Metamonada</taxon>
        <taxon>Diplomonadida</taxon>
        <taxon>Hexamitidae</taxon>
        <taxon>Giardiinae</taxon>
        <taxon>Giardia</taxon>
    </lineage>
</organism>
<name>A0A132NWE3_GIAIN</name>
<accession>A0A132NWE3</accession>
<keyword evidence="9" id="KW-0862">Zinc</keyword>
<reference evidence="15 16" key="1">
    <citation type="journal article" date="2015" name="Mol. Biochem. Parasitol.">
        <title>Identification of polymorphic genes for use in assemblage B genotyping assays through comparative genomics of multiple assemblage B Giardia duodenalis isolates.</title>
        <authorList>
            <person name="Wielinga C."/>
            <person name="Thompson R.C."/>
            <person name="Monis P."/>
            <person name="Ryan U."/>
        </authorList>
    </citation>
    <scope>NUCLEOTIDE SEQUENCE [LARGE SCALE GENOMIC DNA]</scope>
    <source>
        <strain evidence="15 16">BAH15c1</strain>
    </source>
</reference>
<dbReference type="GO" id="GO:0005783">
    <property type="term" value="C:endoplasmic reticulum"/>
    <property type="evidence" value="ECO:0007669"/>
    <property type="project" value="InterPro"/>
</dbReference>
<dbReference type="InterPro" id="IPR017907">
    <property type="entry name" value="Znf_RING_CS"/>
</dbReference>
<proteinExistence type="predicted"/>
<evidence type="ECO:0000256" key="8">
    <source>
        <dbReference type="ARBA" id="ARBA00022786"/>
    </source>
</evidence>
<dbReference type="UniPathway" id="UPA00143"/>
<evidence type="ECO:0000256" key="2">
    <source>
        <dbReference type="ARBA" id="ARBA00004308"/>
    </source>
</evidence>
<evidence type="ECO:0000256" key="1">
    <source>
        <dbReference type="ARBA" id="ARBA00000900"/>
    </source>
</evidence>
<gene>
    <name evidence="15" type="ORF">QR46_1614</name>
</gene>
<dbReference type="Proteomes" id="UP000070089">
    <property type="component" value="Unassembled WGS sequence"/>
</dbReference>
<comment type="pathway">
    <text evidence="3">Protein modification; protein ubiquitination.</text>
</comment>
<comment type="subcellular location">
    <subcellularLocation>
        <location evidence="2">Endomembrane system</location>
    </subcellularLocation>
</comment>
<dbReference type="Pfam" id="PF13920">
    <property type="entry name" value="zf-C3HC4_3"/>
    <property type="match status" value="1"/>
</dbReference>
<dbReference type="PROSITE" id="PS00518">
    <property type="entry name" value="ZF_RING_1"/>
    <property type="match status" value="1"/>
</dbReference>
<comment type="caution">
    <text evidence="15">The sequence shown here is derived from an EMBL/GenBank/DDBJ whole genome shotgun (WGS) entry which is preliminary data.</text>
</comment>
<dbReference type="InterPro" id="IPR045103">
    <property type="entry name" value="RNF5/RNF185-like"/>
</dbReference>
<keyword evidence="13" id="KW-1133">Transmembrane helix</keyword>
<feature type="transmembrane region" description="Helical" evidence="13">
    <location>
        <begin position="175"/>
        <end position="195"/>
    </location>
</feature>
<evidence type="ECO:0000256" key="11">
    <source>
        <dbReference type="PROSITE-ProRule" id="PRU00175"/>
    </source>
</evidence>
<dbReference type="GO" id="GO:0016567">
    <property type="term" value="P:protein ubiquitination"/>
    <property type="evidence" value="ECO:0007669"/>
    <property type="project" value="UniProtKB-UniPathway"/>
</dbReference>
<dbReference type="InterPro" id="IPR001841">
    <property type="entry name" value="Znf_RING"/>
</dbReference>
<dbReference type="OrthoDB" id="6270329at2759"/>
<keyword evidence="5" id="KW-0808">Transferase</keyword>
<dbReference type="EMBL" id="JXTI01000034">
    <property type="protein sequence ID" value="KWX14383.1"/>
    <property type="molecule type" value="Genomic_DNA"/>
</dbReference>
<evidence type="ECO:0000256" key="9">
    <source>
        <dbReference type="ARBA" id="ARBA00022833"/>
    </source>
</evidence>
<dbReference type="GO" id="GO:0006511">
    <property type="term" value="P:ubiquitin-dependent protein catabolic process"/>
    <property type="evidence" value="ECO:0007669"/>
    <property type="project" value="InterPro"/>
</dbReference>
<dbReference type="AlphaFoldDB" id="A0A132NWE3"/>
<keyword evidence="6" id="KW-0479">Metal-binding</keyword>
<dbReference type="GO" id="GO:0008270">
    <property type="term" value="F:zinc ion binding"/>
    <property type="evidence" value="ECO:0007669"/>
    <property type="project" value="UniProtKB-KW"/>
</dbReference>
<keyword evidence="7 11" id="KW-0863">Zinc-finger</keyword>
<dbReference type="InterPro" id="IPR013083">
    <property type="entry name" value="Znf_RING/FYVE/PHD"/>
</dbReference>
<dbReference type="GO" id="GO:0061630">
    <property type="term" value="F:ubiquitin protein ligase activity"/>
    <property type="evidence" value="ECO:0007669"/>
    <property type="project" value="UniProtKB-EC"/>
</dbReference>
<evidence type="ECO:0000256" key="6">
    <source>
        <dbReference type="ARBA" id="ARBA00022723"/>
    </source>
</evidence>
<keyword evidence="13" id="KW-0812">Transmembrane</keyword>
<evidence type="ECO:0000256" key="12">
    <source>
        <dbReference type="SAM" id="MobiDB-lite"/>
    </source>
</evidence>
<dbReference type="EC" id="2.3.2.27" evidence="4"/>
<protein>
    <recommendedName>
        <fullName evidence="4">RING-type E3 ubiquitin transferase</fullName>
        <ecNumber evidence="4">2.3.2.27</ecNumber>
    </recommendedName>
</protein>
<evidence type="ECO:0000256" key="5">
    <source>
        <dbReference type="ARBA" id="ARBA00022679"/>
    </source>
</evidence>
<dbReference type="SMART" id="SM00184">
    <property type="entry name" value="RING"/>
    <property type="match status" value="1"/>
</dbReference>
<evidence type="ECO:0000313" key="15">
    <source>
        <dbReference type="EMBL" id="KWX14383.1"/>
    </source>
</evidence>
<keyword evidence="10 13" id="KW-0472">Membrane</keyword>
<keyword evidence="8" id="KW-0833">Ubl conjugation pathway</keyword>
<feature type="compositionally biased region" description="Basic and acidic residues" evidence="12">
    <location>
        <begin position="139"/>
        <end position="151"/>
    </location>
</feature>
<dbReference type="Gene3D" id="3.30.40.10">
    <property type="entry name" value="Zinc/RING finger domain, C3HC4 (zinc finger)"/>
    <property type="match status" value="1"/>
</dbReference>
<sequence length="210" mass="23923">MSADASEEPNDSEFSCPICMSEANYPVLTRCGHIYCYACLKLWLTSSRESSCAVCRAPISLTSGLTPVYAGRKEGEDPRPHNDLCSEINAAREERNRARNRFRLPRLNAQVNFAAQNLTPLDILFNGLLNVLRERMEQDGHNVEQEERTEGGAEEADRDPVLAARNRRRLNIRRAIRTFLSGMLVVIWVAIQMYFNTPRIQVYRFGANQE</sequence>
<feature type="region of interest" description="Disordered" evidence="12">
    <location>
        <begin position="139"/>
        <end position="160"/>
    </location>
</feature>
<comment type="catalytic activity">
    <reaction evidence="1">
        <text>S-ubiquitinyl-[E2 ubiquitin-conjugating enzyme]-L-cysteine + [acceptor protein]-L-lysine = [E2 ubiquitin-conjugating enzyme]-L-cysteine + N(6)-ubiquitinyl-[acceptor protein]-L-lysine.</text>
        <dbReference type="EC" id="2.3.2.27"/>
    </reaction>
</comment>
<evidence type="ECO:0000256" key="10">
    <source>
        <dbReference type="ARBA" id="ARBA00023136"/>
    </source>
</evidence>
<dbReference type="PROSITE" id="PS50089">
    <property type="entry name" value="ZF_RING_2"/>
    <property type="match status" value="1"/>
</dbReference>
<evidence type="ECO:0000256" key="7">
    <source>
        <dbReference type="ARBA" id="ARBA00022771"/>
    </source>
</evidence>
<evidence type="ECO:0000256" key="4">
    <source>
        <dbReference type="ARBA" id="ARBA00012483"/>
    </source>
</evidence>
<feature type="domain" description="RING-type" evidence="14">
    <location>
        <begin position="16"/>
        <end position="56"/>
    </location>
</feature>
<evidence type="ECO:0000259" key="14">
    <source>
        <dbReference type="PROSITE" id="PS50089"/>
    </source>
</evidence>
<dbReference type="PANTHER" id="PTHR12313">
    <property type="entry name" value="E3 UBIQUITIN-PROTEIN LIGASE RNF5-RELATED"/>
    <property type="match status" value="1"/>
</dbReference>
<evidence type="ECO:0000313" key="16">
    <source>
        <dbReference type="Proteomes" id="UP000070089"/>
    </source>
</evidence>
<dbReference type="SUPFAM" id="SSF57850">
    <property type="entry name" value="RING/U-box"/>
    <property type="match status" value="1"/>
</dbReference>